<evidence type="ECO:0000313" key="3">
    <source>
        <dbReference type="Proteomes" id="UP000186040"/>
    </source>
</evidence>
<feature type="domain" description="FAD-dependent urate hydroxylase HpyO/Asp monooxygenase CreE-like FAD/NAD(P)-binding" evidence="1">
    <location>
        <begin position="7"/>
        <end position="177"/>
    </location>
</feature>
<dbReference type="PANTHER" id="PTHR40254:SF1">
    <property type="entry name" value="BLR0577 PROTEIN"/>
    <property type="match status" value="1"/>
</dbReference>
<dbReference type="AlphaFoldDB" id="A0A1Q9LLD2"/>
<evidence type="ECO:0000313" key="2">
    <source>
        <dbReference type="EMBL" id="OLR92847.1"/>
    </source>
</evidence>
<reference evidence="2 3" key="1">
    <citation type="submission" date="2016-10" db="EMBL/GenBank/DDBJ databases">
        <title>The Draft Genome Sequence of Actinokineospora bangkokensis 44EHWT reveals the biosynthetic pathway of antifungal compounds Thailandins with unusual extender unit butylmalonyl-CoA.</title>
        <authorList>
            <person name="Greule A."/>
            <person name="Intra B."/>
            <person name="Flemming S."/>
            <person name="Rommel M.G."/>
            <person name="Panbangred W."/>
            <person name="Bechthold A."/>
        </authorList>
    </citation>
    <scope>NUCLEOTIDE SEQUENCE [LARGE SCALE GENOMIC DNA]</scope>
    <source>
        <strain evidence="2 3">44EHW</strain>
    </source>
</reference>
<dbReference type="InterPro" id="IPR052189">
    <property type="entry name" value="L-asp_N-monooxygenase_NS-form"/>
</dbReference>
<keyword evidence="3" id="KW-1185">Reference proteome</keyword>
<dbReference type="SUPFAM" id="SSF51905">
    <property type="entry name" value="FAD/NAD(P)-binding domain"/>
    <property type="match status" value="1"/>
</dbReference>
<dbReference type="InterPro" id="IPR036188">
    <property type="entry name" value="FAD/NAD-bd_sf"/>
</dbReference>
<gene>
    <name evidence="2" type="ORF">BJP25_19710</name>
</gene>
<organism evidence="2 3">
    <name type="scientific">Actinokineospora bangkokensis</name>
    <dbReference type="NCBI Taxonomy" id="1193682"/>
    <lineage>
        <taxon>Bacteria</taxon>
        <taxon>Bacillati</taxon>
        <taxon>Actinomycetota</taxon>
        <taxon>Actinomycetes</taxon>
        <taxon>Pseudonocardiales</taxon>
        <taxon>Pseudonocardiaceae</taxon>
        <taxon>Actinokineospora</taxon>
    </lineage>
</organism>
<dbReference type="Proteomes" id="UP000186040">
    <property type="component" value="Unassembled WGS sequence"/>
</dbReference>
<comment type="caution">
    <text evidence="2">The sequence shown here is derived from an EMBL/GenBank/DDBJ whole genome shotgun (WGS) entry which is preliminary data.</text>
</comment>
<dbReference type="Pfam" id="PF13454">
    <property type="entry name" value="NAD_binding_9"/>
    <property type="match status" value="1"/>
</dbReference>
<dbReference type="EMBL" id="MKQR01000015">
    <property type="protein sequence ID" value="OLR92847.1"/>
    <property type="molecule type" value="Genomic_DNA"/>
</dbReference>
<dbReference type="RefSeq" id="WP_075975459.1">
    <property type="nucleotide sequence ID" value="NZ_MKQR01000015.1"/>
</dbReference>
<dbReference type="STRING" id="1193682.BJP25_19710"/>
<proteinExistence type="predicted"/>
<evidence type="ECO:0000259" key="1">
    <source>
        <dbReference type="Pfam" id="PF13454"/>
    </source>
</evidence>
<accession>A0A1Q9LLD2</accession>
<dbReference type="InterPro" id="IPR038732">
    <property type="entry name" value="HpyO/CreE_NAD-binding"/>
</dbReference>
<dbReference type="OrthoDB" id="3653265at2"/>
<sequence>MSRPVLAVVGAGPRGTGLLERLAANADLLDGRGCEVHVVDPRAPGAGHVWRAAQSPLLLMNSRAGEVTMFTDGSVDCAGPVRPGPTLAEWAAVARPADPELAAEAAGLTPSSFATRRLAGEYLRWCFDRAVAALPDDVRVVVHPAAAVGLADGERQRLTLSDGTQLDADIVLLAQGNPGGHRTPEQAAHQAFAAGIGGVYIPPACPGDEDLDRLPAGEPVIVSGLGLAFVDLVVLLTEGRGGKFVEDVDGVLRYEPSGHEPVLHAGSRRGVPYLPKPTVPARRHDGPRFFTPDFVVETLRTTERAQGVLVVEACRELVWAHYRELLATHPERVRMDADEFAAAFAAVPVTNPGLQALVEQVVPDPDDRPDLSFLRSPLTGQAFADQSDLDGWLCDRLSTTVHRATAPRHSAHAAVLHGLADVSGVLEQLIGAADRDLRAQVLRLSARISRFGAFLGSGPPPHRLAQLRALVEAGGLHFLGADLVVAADGDAFTARTASLPEPVRARHLVEARLPDPDARSGIDPLLAGIAAGRAQVPVTPDTFQVLDEAGRPHPRRLAMGLFAGSGALGSFSRPGTNAPFFQQNDATARRLLHQLARC</sequence>
<name>A0A1Q9LLD2_9PSEU</name>
<protein>
    <recommendedName>
        <fullName evidence="1">FAD-dependent urate hydroxylase HpyO/Asp monooxygenase CreE-like FAD/NAD(P)-binding domain-containing protein</fullName>
    </recommendedName>
</protein>
<dbReference type="PANTHER" id="PTHR40254">
    <property type="entry name" value="BLR0577 PROTEIN"/>
    <property type="match status" value="1"/>
</dbReference>